<reference evidence="1" key="1">
    <citation type="journal article" date="2022" name="Int. J. Mol. Sci.">
        <title>Draft Genome of Tanacetum Coccineum: Genomic Comparison of Closely Related Tanacetum-Family Plants.</title>
        <authorList>
            <person name="Yamashiro T."/>
            <person name="Shiraishi A."/>
            <person name="Nakayama K."/>
            <person name="Satake H."/>
        </authorList>
    </citation>
    <scope>NUCLEOTIDE SEQUENCE</scope>
</reference>
<evidence type="ECO:0000313" key="1">
    <source>
        <dbReference type="EMBL" id="GJS75742.1"/>
    </source>
</evidence>
<organism evidence="1 2">
    <name type="scientific">Tanacetum coccineum</name>
    <dbReference type="NCBI Taxonomy" id="301880"/>
    <lineage>
        <taxon>Eukaryota</taxon>
        <taxon>Viridiplantae</taxon>
        <taxon>Streptophyta</taxon>
        <taxon>Embryophyta</taxon>
        <taxon>Tracheophyta</taxon>
        <taxon>Spermatophyta</taxon>
        <taxon>Magnoliopsida</taxon>
        <taxon>eudicotyledons</taxon>
        <taxon>Gunneridae</taxon>
        <taxon>Pentapetalae</taxon>
        <taxon>asterids</taxon>
        <taxon>campanulids</taxon>
        <taxon>Asterales</taxon>
        <taxon>Asteraceae</taxon>
        <taxon>Asteroideae</taxon>
        <taxon>Anthemideae</taxon>
        <taxon>Anthemidinae</taxon>
        <taxon>Tanacetum</taxon>
    </lineage>
</organism>
<protein>
    <submittedName>
        <fullName evidence="1">Uncharacterized protein</fullName>
    </submittedName>
</protein>
<name>A0ABQ4YFL1_9ASTR</name>
<gene>
    <name evidence="1" type="ORF">Tco_0725623</name>
</gene>
<sequence>MYVRAHGLNVWALVDKPIWQDGLLAKVVMEEQKDEDQNYNSQQSTTYLVQADMLLCTYQARPTQKHLKEVKSIFNILKGYPLTWDSVSKGFCFELNSIFQTSDHGRVPSILEKALLEGLQFLGHSGKTNVFTAEKISVLSCYFPVRYSNHIGEEISCHLLYASVEIPGKCVDRRLIGAFLKWIKLGKTGKQHGAILHRIQLVPVYELTVHLSMEMEIQCSNKSSYTACGSFLNESFEDIMKAQVSVFKASATLNIQDQEKCEHIIPNDTSSQDGKRSHDDD</sequence>
<dbReference type="EMBL" id="BQNB010010325">
    <property type="protein sequence ID" value="GJS75742.1"/>
    <property type="molecule type" value="Genomic_DNA"/>
</dbReference>
<proteinExistence type="predicted"/>
<reference evidence="1" key="2">
    <citation type="submission" date="2022-01" db="EMBL/GenBank/DDBJ databases">
        <authorList>
            <person name="Yamashiro T."/>
            <person name="Shiraishi A."/>
            <person name="Satake H."/>
            <person name="Nakayama K."/>
        </authorList>
    </citation>
    <scope>NUCLEOTIDE SEQUENCE</scope>
</reference>
<keyword evidence="2" id="KW-1185">Reference proteome</keyword>
<dbReference type="Proteomes" id="UP001151760">
    <property type="component" value="Unassembled WGS sequence"/>
</dbReference>
<accession>A0ABQ4YFL1</accession>
<comment type="caution">
    <text evidence="1">The sequence shown here is derived from an EMBL/GenBank/DDBJ whole genome shotgun (WGS) entry which is preliminary data.</text>
</comment>
<evidence type="ECO:0000313" key="2">
    <source>
        <dbReference type="Proteomes" id="UP001151760"/>
    </source>
</evidence>